<dbReference type="Proteomes" id="UP000662314">
    <property type="component" value="Unassembled WGS sequence"/>
</dbReference>
<accession>A0A8J7I5W6</accession>
<dbReference type="SUPFAM" id="SSF53335">
    <property type="entry name" value="S-adenosyl-L-methionine-dependent methyltransferases"/>
    <property type="match status" value="1"/>
</dbReference>
<dbReference type="RefSeq" id="WP_214433271.1">
    <property type="nucleotide sequence ID" value="NZ_CAWPUQ010000310.1"/>
</dbReference>
<keyword evidence="1" id="KW-0808">Transferase</keyword>
<dbReference type="Gene3D" id="3.40.50.150">
    <property type="entry name" value="Vaccinia Virus protein VP39"/>
    <property type="match status" value="1"/>
</dbReference>
<name>A0A8J7I5W6_9NOST</name>
<dbReference type="GO" id="GO:0008168">
    <property type="term" value="F:methyltransferase activity"/>
    <property type="evidence" value="ECO:0007669"/>
    <property type="project" value="UniProtKB-KW"/>
</dbReference>
<proteinExistence type="predicted"/>
<dbReference type="CDD" id="cd02440">
    <property type="entry name" value="AdoMet_MTases"/>
    <property type="match status" value="1"/>
</dbReference>
<dbReference type="AlphaFoldDB" id="A0A8J7I5W6"/>
<keyword evidence="1" id="KW-0489">Methyltransferase</keyword>
<evidence type="ECO:0000313" key="1">
    <source>
        <dbReference type="EMBL" id="MBH8574463.1"/>
    </source>
</evidence>
<comment type="caution">
    <text evidence="1">The sequence shown here is derived from an EMBL/GenBank/DDBJ whole genome shotgun (WGS) entry which is preliminary data.</text>
</comment>
<organism evidence="1 2">
    <name type="scientific">Dendronalium phyllosphericum CENA369</name>
    <dbReference type="NCBI Taxonomy" id="1725256"/>
    <lineage>
        <taxon>Bacteria</taxon>
        <taxon>Bacillati</taxon>
        <taxon>Cyanobacteriota</taxon>
        <taxon>Cyanophyceae</taxon>
        <taxon>Nostocales</taxon>
        <taxon>Nostocaceae</taxon>
        <taxon>Dendronalium</taxon>
        <taxon>Dendronalium phyllosphericum</taxon>
    </lineage>
</organism>
<reference evidence="1 2" key="1">
    <citation type="journal article" date="2021" name="Int. J. Syst. Evol. Microbiol.">
        <title>Amazonocrinis nigriterrae gen. nov., sp. nov., Atlanticothrix silvestris gen. nov., sp. nov. and Dendronalium phyllosphericum gen. nov., sp. nov., nostocacean cyanobacteria from Brazilian environments.</title>
        <authorList>
            <person name="Alvarenga D.O."/>
            <person name="Andreote A.P.D."/>
            <person name="Branco L.H.Z."/>
            <person name="Delbaje E."/>
            <person name="Cruz R.B."/>
            <person name="Varani A.M."/>
            <person name="Fiore M.F."/>
        </authorList>
    </citation>
    <scope>NUCLEOTIDE SEQUENCE [LARGE SCALE GENOMIC DNA]</scope>
    <source>
        <strain evidence="1 2">CENA369</strain>
    </source>
</reference>
<dbReference type="InterPro" id="IPR029063">
    <property type="entry name" value="SAM-dependent_MTases_sf"/>
</dbReference>
<dbReference type="GO" id="GO:0032259">
    <property type="term" value="P:methylation"/>
    <property type="evidence" value="ECO:0007669"/>
    <property type="project" value="UniProtKB-KW"/>
</dbReference>
<protein>
    <submittedName>
        <fullName evidence="1">Class I SAM-dependent methyltransferase</fullName>
    </submittedName>
</protein>
<gene>
    <name evidence="1" type="ORF">I8752_15815</name>
</gene>
<keyword evidence="2" id="KW-1185">Reference proteome</keyword>
<sequence>MTKTSVPSFLSSSGKDLFNLKQHLQDFLHLDSKTLDIKLESGQEKLSNLGQKDFNWETSGDFYRDKVGELYLFELGAWHLGSYDYIKDTLLLIGDRAQGQVLDFGGGIGTHTIAAALCPQVKQVIYCDINPISHDFVRYRAEQIGLNNKIIFCQEIPPKQTFDTIICFDVLEHLPNPAQQLLQFHQILKPEGKIILNWYFFKGFNQEHPFHMDDPQVVNTFFQTIQSNFLEVFHPYHITARCYRKWN</sequence>
<dbReference type="Pfam" id="PF13489">
    <property type="entry name" value="Methyltransf_23"/>
    <property type="match status" value="1"/>
</dbReference>
<evidence type="ECO:0000313" key="2">
    <source>
        <dbReference type="Proteomes" id="UP000662314"/>
    </source>
</evidence>
<dbReference type="EMBL" id="JAECZA010000073">
    <property type="protein sequence ID" value="MBH8574463.1"/>
    <property type="molecule type" value="Genomic_DNA"/>
</dbReference>